<dbReference type="Gene3D" id="3.30.420.10">
    <property type="entry name" value="Ribonuclease H-like superfamily/Ribonuclease H"/>
    <property type="match status" value="1"/>
</dbReference>
<dbReference type="SUPFAM" id="SSF53098">
    <property type="entry name" value="Ribonuclease H-like"/>
    <property type="match status" value="1"/>
</dbReference>
<protein>
    <recommendedName>
        <fullName evidence="1">Integrase catalytic domain-containing protein</fullName>
    </recommendedName>
</protein>
<name>A0A6D2JNB5_9BRAS</name>
<dbReference type="GO" id="GO:0003676">
    <property type="term" value="F:nucleic acid binding"/>
    <property type="evidence" value="ECO:0007669"/>
    <property type="project" value="InterPro"/>
</dbReference>
<dbReference type="InterPro" id="IPR039537">
    <property type="entry name" value="Retrotran_Ty1/copia-like"/>
</dbReference>
<keyword evidence="3" id="KW-1185">Reference proteome</keyword>
<dbReference type="GO" id="GO:0015074">
    <property type="term" value="P:DNA integration"/>
    <property type="evidence" value="ECO:0007669"/>
    <property type="project" value="InterPro"/>
</dbReference>
<dbReference type="InterPro" id="IPR012337">
    <property type="entry name" value="RNaseH-like_sf"/>
</dbReference>
<organism evidence="2 3">
    <name type="scientific">Microthlaspi erraticum</name>
    <dbReference type="NCBI Taxonomy" id="1685480"/>
    <lineage>
        <taxon>Eukaryota</taxon>
        <taxon>Viridiplantae</taxon>
        <taxon>Streptophyta</taxon>
        <taxon>Embryophyta</taxon>
        <taxon>Tracheophyta</taxon>
        <taxon>Spermatophyta</taxon>
        <taxon>Magnoliopsida</taxon>
        <taxon>eudicotyledons</taxon>
        <taxon>Gunneridae</taxon>
        <taxon>Pentapetalae</taxon>
        <taxon>rosids</taxon>
        <taxon>malvids</taxon>
        <taxon>Brassicales</taxon>
        <taxon>Brassicaceae</taxon>
        <taxon>Coluteocarpeae</taxon>
        <taxon>Microthlaspi</taxon>
    </lineage>
</organism>
<dbReference type="InterPro" id="IPR001584">
    <property type="entry name" value="Integrase_cat-core"/>
</dbReference>
<evidence type="ECO:0000313" key="2">
    <source>
        <dbReference type="EMBL" id="CAA7040777.1"/>
    </source>
</evidence>
<feature type="domain" description="Integrase catalytic" evidence="1">
    <location>
        <begin position="27"/>
        <end position="183"/>
    </location>
</feature>
<evidence type="ECO:0000313" key="3">
    <source>
        <dbReference type="Proteomes" id="UP000467841"/>
    </source>
</evidence>
<dbReference type="AlphaFoldDB" id="A0A6D2JNB5"/>
<accession>A0A6D2JNB5</accession>
<gene>
    <name evidence="2" type="ORF">MERR_LOCUS28012</name>
</gene>
<proteinExistence type="predicted"/>
<sequence length="183" mass="20833">MVIGLPTISLDEAETICEVCMKGKQNRESIPKKSEWKSTRGLQLVHSDICGPISPISESGKRYILNFIDDFSRKCWTYLLSEKSEALAVFKEFKAAVERELGEKLVCLRTDRGGEYNSKAFEAFCKETGIKRQLTAAYTPQQNGIAERKNRSVMNMTRCMLLEKSVPRSFWPEAVQYAVHILN</sequence>
<dbReference type="PANTHER" id="PTHR42648">
    <property type="entry name" value="TRANSPOSASE, PUTATIVE-RELATED"/>
    <property type="match status" value="1"/>
</dbReference>
<dbReference type="OrthoDB" id="6776856at2759"/>
<dbReference type="PROSITE" id="PS50994">
    <property type="entry name" value="INTEGRASE"/>
    <property type="match status" value="1"/>
</dbReference>
<evidence type="ECO:0000259" key="1">
    <source>
        <dbReference type="PROSITE" id="PS50994"/>
    </source>
</evidence>
<dbReference type="PANTHER" id="PTHR42648:SF18">
    <property type="entry name" value="RETROTRANSPOSON, UNCLASSIFIED-LIKE PROTEIN"/>
    <property type="match status" value="1"/>
</dbReference>
<dbReference type="Pfam" id="PF00665">
    <property type="entry name" value="rve"/>
    <property type="match status" value="1"/>
</dbReference>
<dbReference type="InterPro" id="IPR036397">
    <property type="entry name" value="RNaseH_sf"/>
</dbReference>
<dbReference type="EMBL" id="CACVBM020001234">
    <property type="protein sequence ID" value="CAA7040777.1"/>
    <property type="molecule type" value="Genomic_DNA"/>
</dbReference>
<reference evidence="2" key="1">
    <citation type="submission" date="2020-01" db="EMBL/GenBank/DDBJ databases">
        <authorList>
            <person name="Mishra B."/>
        </authorList>
    </citation>
    <scope>NUCLEOTIDE SEQUENCE [LARGE SCALE GENOMIC DNA]</scope>
</reference>
<comment type="caution">
    <text evidence="2">The sequence shown here is derived from an EMBL/GenBank/DDBJ whole genome shotgun (WGS) entry which is preliminary data.</text>
</comment>
<dbReference type="Proteomes" id="UP000467841">
    <property type="component" value="Unassembled WGS sequence"/>
</dbReference>